<accession>A0AAV7KNS3</accession>
<comment type="caution">
    <text evidence="1">The sequence shown here is derived from an EMBL/GenBank/DDBJ whole genome shotgun (WGS) entry which is preliminary data.</text>
</comment>
<feature type="non-terminal residue" evidence="1">
    <location>
        <position position="1"/>
    </location>
</feature>
<proteinExistence type="predicted"/>
<dbReference type="AlphaFoldDB" id="A0AAV7KNS3"/>
<reference evidence="1" key="1">
    <citation type="journal article" date="2022" name="bioRxiv">
        <title>Sequencing and chromosome-scale assembly of the giantPleurodeles waltlgenome.</title>
        <authorList>
            <person name="Brown T."/>
            <person name="Elewa A."/>
            <person name="Iarovenko S."/>
            <person name="Subramanian E."/>
            <person name="Araus A.J."/>
            <person name="Petzold A."/>
            <person name="Susuki M."/>
            <person name="Suzuki K.-i.T."/>
            <person name="Hayashi T."/>
            <person name="Toyoda A."/>
            <person name="Oliveira C."/>
            <person name="Osipova E."/>
            <person name="Leigh N.D."/>
            <person name="Simon A."/>
            <person name="Yun M.H."/>
        </authorList>
    </citation>
    <scope>NUCLEOTIDE SEQUENCE</scope>
    <source>
        <strain evidence="1">20211129_DDA</strain>
        <tissue evidence="1">Liver</tissue>
    </source>
</reference>
<gene>
    <name evidence="1" type="ORF">NDU88_001139</name>
</gene>
<dbReference type="Proteomes" id="UP001066276">
    <property type="component" value="Chromosome 12"/>
</dbReference>
<name>A0AAV7KNS3_PLEWA</name>
<sequence length="66" mass="7641">EGPPSSKALIILVHGEEKKRKAQFSDTEQWSRSRQQRCAVNAWFGSSVHLCWWNWNLTGHCHSGLY</sequence>
<evidence type="ECO:0000313" key="2">
    <source>
        <dbReference type="Proteomes" id="UP001066276"/>
    </source>
</evidence>
<dbReference type="EMBL" id="JANPWB010000016">
    <property type="protein sequence ID" value="KAJ1080951.1"/>
    <property type="molecule type" value="Genomic_DNA"/>
</dbReference>
<evidence type="ECO:0000313" key="1">
    <source>
        <dbReference type="EMBL" id="KAJ1080951.1"/>
    </source>
</evidence>
<feature type="non-terminal residue" evidence="1">
    <location>
        <position position="66"/>
    </location>
</feature>
<protein>
    <submittedName>
        <fullName evidence="1">Uncharacterized protein</fullName>
    </submittedName>
</protein>
<keyword evidence="2" id="KW-1185">Reference proteome</keyword>
<organism evidence="1 2">
    <name type="scientific">Pleurodeles waltl</name>
    <name type="common">Iberian ribbed newt</name>
    <dbReference type="NCBI Taxonomy" id="8319"/>
    <lineage>
        <taxon>Eukaryota</taxon>
        <taxon>Metazoa</taxon>
        <taxon>Chordata</taxon>
        <taxon>Craniata</taxon>
        <taxon>Vertebrata</taxon>
        <taxon>Euteleostomi</taxon>
        <taxon>Amphibia</taxon>
        <taxon>Batrachia</taxon>
        <taxon>Caudata</taxon>
        <taxon>Salamandroidea</taxon>
        <taxon>Salamandridae</taxon>
        <taxon>Pleurodelinae</taxon>
        <taxon>Pleurodeles</taxon>
    </lineage>
</organism>